<feature type="transmembrane region" description="Helical" evidence="6">
    <location>
        <begin position="309"/>
        <end position="326"/>
    </location>
</feature>
<dbReference type="InterPro" id="IPR020846">
    <property type="entry name" value="MFS_dom"/>
</dbReference>
<keyword evidence="2" id="KW-1003">Cell membrane</keyword>
<keyword evidence="4 6" id="KW-1133">Transmembrane helix</keyword>
<evidence type="ECO:0000256" key="2">
    <source>
        <dbReference type="ARBA" id="ARBA00022475"/>
    </source>
</evidence>
<dbReference type="PANTHER" id="PTHR23513">
    <property type="entry name" value="INTEGRAL MEMBRANE EFFLUX PROTEIN-RELATED"/>
    <property type="match status" value="1"/>
</dbReference>
<reference evidence="8 9" key="1">
    <citation type="submission" date="2014-12" db="EMBL/GenBank/DDBJ databases">
        <title>16Stimator: statistical estimation of ribosomal gene copy numbers from draft genome assemblies.</title>
        <authorList>
            <person name="Perisin M.A."/>
            <person name="Vetter M."/>
            <person name="Gilbert J.A."/>
            <person name="Bergelson J."/>
        </authorList>
    </citation>
    <scope>NUCLEOTIDE SEQUENCE [LARGE SCALE GENOMIC DNA]</scope>
    <source>
        <strain evidence="8 9">MEDvA23</strain>
    </source>
</reference>
<evidence type="ECO:0000259" key="7">
    <source>
        <dbReference type="PROSITE" id="PS50850"/>
    </source>
</evidence>
<feature type="transmembrane region" description="Helical" evidence="6">
    <location>
        <begin position="347"/>
        <end position="370"/>
    </location>
</feature>
<dbReference type="PROSITE" id="PS50850">
    <property type="entry name" value="MFS"/>
    <property type="match status" value="1"/>
</dbReference>
<dbReference type="PANTHER" id="PTHR23513:SF6">
    <property type="entry name" value="MAJOR FACILITATOR SUPERFAMILY ASSOCIATED DOMAIN-CONTAINING PROTEIN"/>
    <property type="match status" value="1"/>
</dbReference>
<feature type="transmembrane region" description="Helical" evidence="6">
    <location>
        <begin position="246"/>
        <end position="271"/>
    </location>
</feature>
<evidence type="ECO:0000313" key="8">
    <source>
        <dbReference type="EMBL" id="KIQ23377.1"/>
    </source>
</evidence>
<dbReference type="AlphaFoldDB" id="A0A0D0KBC7"/>
<keyword evidence="3 6" id="KW-0812">Transmembrane</keyword>
<feature type="transmembrane region" description="Helical" evidence="6">
    <location>
        <begin position="45"/>
        <end position="65"/>
    </location>
</feature>
<comment type="caution">
    <text evidence="8">The sequence shown here is derived from an EMBL/GenBank/DDBJ whole genome shotgun (WGS) entry which is preliminary data.</text>
</comment>
<name>A0A0D0KBC7_VARPD</name>
<feature type="transmembrane region" description="Helical" evidence="6">
    <location>
        <begin position="283"/>
        <end position="303"/>
    </location>
</feature>
<dbReference type="InterPro" id="IPR011701">
    <property type="entry name" value="MFS"/>
</dbReference>
<comment type="subcellular location">
    <subcellularLocation>
        <location evidence="1">Cell membrane</location>
        <topology evidence="1">Multi-pass membrane protein</topology>
    </subcellularLocation>
</comment>
<proteinExistence type="predicted"/>
<dbReference type="SUPFAM" id="SSF103473">
    <property type="entry name" value="MFS general substrate transporter"/>
    <property type="match status" value="1"/>
</dbReference>
<feature type="transmembrane region" description="Helical" evidence="6">
    <location>
        <begin position="170"/>
        <end position="188"/>
    </location>
</feature>
<evidence type="ECO:0000256" key="4">
    <source>
        <dbReference type="ARBA" id="ARBA00022989"/>
    </source>
</evidence>
<dbReference type="EMBL" id="JXQQ01000075">
    <property type="protein sequence ID" value="KIQ23377.1"/>
    <property type="molecule type" value="Genomic_DNA"/>
</dbReference>
<evidence type="ECO:0000256" key="1">
    <source>
        <dbReference type="ARBA" id="ARBA00004651"/>
    </source>
</evidence>
<gene>
    <name evidence="8" type="ORF">RT97_25375</name>
</gene>
<dbReference type="Pfam" id="PF07690">
    <property type="entry name" value="MFS_1"/>
    <property type="match status" value="1"/>
</dbReference>
<feature type="domain" description="Major facilitator superfamily (MFS) profile" evidence="7">
    <location>
        <begin position="1"/>
        <end position="399"/>
    </location>
</feature>
<dbReference type="OrthoDB" id="145388at2"/>
<dbReference type="CDD" id="cd06173">
    <property type="entry name" value="MFS_MefA_like"/>
    <property type="match status" value="1"/>
</dbReference>
<feature type="transmembrane region" description="Helical" evidence="6">
    <location>
        <begin position="376"/>
        <end position="397"/>
    </location>
</feature>
<sequence length="406" mass="41554">MSSALPRSFQNLAWSNLAAQSAEQLSLAAVPLVAVLMLGAGPGEIGFLAAVQTLPFLLVSMPLGLLADRMSRQRLMVWAEGLRAVSLVVLLGMVIAAKFSIAWLAVLGFLGAVGTVGFSVAAPALVPSLVPREALALANGRLELARSAAFTAGPALAGALVAWAGASAAFVLAAVLSVAAVALLLRLTEAPRPSAASRHPLLEVKDGARFVWQHELLRPMAITGAVFNISWFVLQAGYVPYAVRVLGLGAEAVGLTLAMYGAGMVVGALLTSRVVARLRFGRAIQVGPAVAVIAAGVMAATLVFPLASLTALSFFLFGAGPMVWVITSTTLRQSVVPSTMLGRVSAVFLTINSGARPIGAALGGVVGAAWGEPACLLLALAGFALQAVIIFASRVTALHRLPMAAA</sequence>
<dbReference type="GO" id="GO:0022857">
    <property type="term" value="F:transmembrane transporter activity"/>
    <property type="evidence" value="ECO:0007669"/>
    <property type="project" value="InterPro"/>
</dbReference>
<dbReference type="Proteomes" id="UP000032067">
    <property type="component" value="Unassembled WGS sequence"/>
</dbReference>
<feature type="transmembrane region" description="Helical" evidence="6">
    <location>
        <begin position="216"/>
        <end position="234"/>
    </location>
</feature>
<protein>
    <submittedName>
        <fullName evidence="8">MFS transporter</fullName>
    </submittedName>
</protein>
<evidence type="ECO:0000256" key="5">
    <source>
        <dbReference type="ARBA" id="ARBA00023136"/>
    </source>
</evidence>
<evidence type="ECO:0000313" key="9">
    <source>
        <dbReference type="Proteomes" id="UP000032067"/>
    </source>
</evidence>
<dbReference type="RefSeq" id="WP_042581618.1">
    <property type="nucleotide sequence ID" value="NZ_JXQQ01000075.1"/>
</dbReference>
<keyword evidence="5 6" id="KW-0472">Membrane</keyword>
<evidence type="ECO:0000256" key="6">
    <source>
        <dbReference type="SAM" id="Phobius"/>
    </source>
</evidence>
<organism evidence="8 9">
    <name type="scientific">Variovorax paradoxus</name>
    <dbReference type="NCBI Taxonomy" id="34073"/>
    <lineage>
        <taxon>Bacteria</taxon>
        <taxon>Pseudomonadati</taxon>
        <taxon>Pseudomonadota</taxon>
        <taxon>Betaproteobacteria</taxon>
        <taxon>Burkholderiales</taxon>
        <taxon>Comamonadaceae</taxon>
        <taxon>Variovorax</taxon>
    </lineage>
</organism>
<dbReference type="GO" id="GO:0005886">
    <property type="term" value="C:plasma membrane"/>
    <property type="evidence" value="ECO:0007669"/>
    <property type="project" value="UniProtKB-SubCell"/>
</dbReference>
<evidence type="ECO:0000256" key="3">
    <source>
        <dbReference type="ARBA" id="ARBA00022692"/>
    </source>
</evidence>
<accession>A0A0D0KBC7</accession>
<dbReference type="InterPro" id="IPR036259">
    <property type="entry name" value="MFS_trans_sf"/>
</dbReference>
<dbReference type="Gene3D" id="1.20.1250.20">
    <property type="entry name" value="MFS general substrate transporter like domains"/>
    <property type="match status" value="1"/>
</dbReference>